<dbReference type="GeneTree" id="ENSGT00940000177371"/>
<protein>
    <submittedName>
        <fullName evidence="1">Uncharacterized protein</fullName>
    </submittedName>
</protein>
<accession>A0A3B4FW89</accession>
<dbReference type="AlphaFoldDB" id="A0A3B4FW89"/>
<dbReference type="Ensembl" id="ENSPNYT00000013915.1">
    <property type="protein sequence ID" value="ENSPNYP00000013581.1"/>
    <property type="gene ID" value="ENSPNYG00000010293.1"/>
</dbReference>
<organism evidence="1">
    <name type="scientific">Pundamilia nyererei</name>
    <dbReference type="NCBI Taxonomy" id="303518"/>
    <lineage>
        <taxon>Eukaryota</taxon>
        <taxon>Metazoa</taxon>
        <taxon>Chordata</taxon>
        <taxon>Craniata</taxon>
        <taxon>Vertebrata</taxon>
        <taxon>Euteleostomi</taxon>
        <taxon>Actinopterygii</taxon>
        <taxon>Neopterygii</taxon>
        <taxon>Teleostei</taxon>
        <taxon>Neoteleostei</taxon>
        <taxon>Acanthomorphata</taxon>
        <taxon>Ovalentaria</taxon>
        <taxon>Cichlomorphae</taxon>
        <taxon>Cichliformes</taxon>
        <taxon>Cichlidae</taxon>
        <taxon>African cichlids</taxon>
        <taxon>Pseudocrenilabrinae</taxon>
        <taxon>Haplochromini</taxon>
        <taxon>Pundamilia</taxon>
    </lineage>
</organism>
<sequence>MKRRQLLLSLPHLPTITETLEDLPVNPSSSQSTQSSQSLEDYMTSIQALARPVEAPSYGPVRLQRTPRLRHSTEDFSLRMNLLIDFFLVFCQIKPYLLKKVDDPSLLTITTIVICIHSVRGCVRRQAAHILVKPCYRKNFTLLHLHYITEINILKQHLNE</sequence>
<proteinExistence type="predicted"/>
<evidence type="ECO:0000313" key="1">
    <source>
        <dbReference type="Ensembl" id="ENSPNYP00000013581.1"/>
    </source>
</evidence>
<name>A0A3B4FW89_9CICH</name>
<reference evidence="1" key="1">
    <citation type="submission" date="2023-09" db="UniProtKB">
        <authorList>
            <consortium name="Ensembl"/>
        </authorList>
    </citation>
    <scope>IDENTIFICATION</scope>
</reference>